<evidence type="ECO:0000313" key="1">
    <source>
        <dbReference type="EMBL" id="KZT36418.1"/>
    </source>
</evidence>
<protein>
    <submittedName>
        <fullName evidence="1">Uncharacterized protein</fullName>
    </submittedName>
</protein>
<dbReference type="AlphaFoldDB" id="A0A166BIL0"/>
<reference evidence="1 2" key="1">
    <citation type="journal article" date="2016" name="Mol. Biol. Evol.">
        <title>Comparative Genomics of Early-Diverging Mushroom-Forming Fungi Provides Insights into the Origins of Lignocellulose Decay Capabilities.</title>
        <authorList>
            <person name="Nagy L.G."/>
            <person name="Riley R."/>
            <person name="Tritt A."/>
            <person name="Adam C."/>
            <person name="Daum C."/>
            <person name="Floudas D."/>
            <person name="Sun H."/>
            <person name="Yadav J.S."/>
            <person name="Pangilinan J."/>
            <person name="Larsson K.H."/>
            <person name="Matsuura K."/>
            <person name="Barry K."/>
            <person name="Labutti K."/>
            <person name="Kuo R."/>
            <person name="Ohm R.A."/>
            <person name="Bhattacharya S.S."/>
            <person name="Shirouzu T."/>
            <person name="Yoshinaga Y."/>
            <person name="Martin F.M."/>
            <person name="Grigoriev I.V."/>
            <person name="Hibbett D.S."/>
        </authorList>
    </citation>
    <scope>NUCLEOTIDE SEQUENCE [LARGE SCALE GENOMIC DNA]</scope>
    <source>
        <strain evidence="1 2">HHB10207 ss-3</strain>
    </source>
</reference>
<keyword evidence="2" id="KW-1185">Reference proteome</keyword>
<gene>
    <name evidence="1" type="ORF">SISSUDRAFT_1049929</name>
</gene>
<dbReference type="EMBL" id="KV428108">
    <property type="protein sequence ID" value="KZT36418.1"/>
    <property type="molecule type" value="Genomic_DNA"/>
</dbReference>
<accession>A0A166BIL0</accession>
<dbReference type="Proteomes" id="UP000076798">
    <property type="component" value="Unassembled WGS sequence"/>
</dbReference>
<evidence type="ECO:0000313" key="2">
    <source>
        <dbReference type="Proteomes" id="UP000076798"/>
    </source>
</evidence>
<name>A0A166BIL0_9AGAM</name>
<feature type="non-terminal residue" evidence="1">
    <location>
        <position position="1"/>
    </location>
</feature>
<proteinExistence type="predicted"/>
<sequence length="111" mass="12339">MFLRPAATTASSPDVLDASTLARPFLWAVSRPQTSIGLLSVVFSLFRVQALNQAGGECSRRATSTIDQILEAMRNTVEGPSKSFHMFSMISMHFPLIHPRKSPSRVYRVCR</sequence>
<organism evidence="1 2">
    <name type="scientific">Sistotremastrum suecicum HHB10207 ss-3</name>
    <dbReference type="NCBI Taxonomy" id="1314776"/>
    <lineage>
        <taxon>Eukaryota</taxon>
        <taxon>Fungi</taxon>
        <taxon>Dikarya</taxon>
        <taxon>Basidiomycota</taxon>
        <taxon>Agaricomycotina</taxon>
        <taxon>Agaricomycetes</taxon>
        <taxon>Sistotremastrales</taxon>
        <taxon>Sistotremastraceae</taxon>
        <taxon>Sistotremastrum</taxon>
    </lineage>
</organism>